<dbReference type="Proteomes" id="UP000242287">
    <property type="component" value="Unassembled WGS sequence"/>
</dbReference>
<evidence type="ECO:0000313" key="10">
    <source>
        <dbReference type="Proteomes" id="UP000242287"/>
    </source>
</evidence>
<dbReference type="InterPro" id="IPR044669">
    <property type="entry name" value="YneE/VCCN1/2-like"/>
</dbReference>
<sequence>MSMKNTLSSVLPVALKVILVPTYFDPYLPSFLRPQKSKGSIYVPYTLVYYAVIATEFNASHFQYSWLPDVFRLKGSIIKRIIGPVLTVTLFAALVAYASSKGHRLMLSNSIVPMLSVVVGLILVFRNSTSYDRYWEGRKSFSQVTSNARNLARQLWVNVAPPPIDGDPTFAKGKTPALIITPSQLRKRKIEALQLCLSFVYATKHYLRGEDGMGYADYQGVLPASFGRFDEPGYSSSSRQSRSQSRQRTYDAISHSNVSTSAITTNGGSIASVAPLTESAQNGRSTPDGFSMPKPDATKRVRVKRSKPQVADSVTPLLGEMHQSVEIQPSIFDLSMPLPLIIAHELSRILFSFRKDGLLETVGPAGTNQMNQLIAGLVDQLTAMERVANTPIPASYGIHLKQCVTLYLFALPLTLINELGWATIPIVTVVAFTFMGIEGIADEIEMPFGTDERDLPLDRYCEDLKEEIDYIMHHLPDAGDGTHVYDDGEGDD</sequence>
<dbReference type="STRING" id="703135.A0A2A9NVP6"/>
<feature type="transmembrane region" description="Helical" evidence="8">
    <location>
        <begin position="40"/>
        <end position="60"/>
    </location>
</feature>
<feature type="region of interest" description="Disordered" evidence="7">
    <location>
        <begin position="278"/>
        <end position="306"/>
    </location>
</feature>
<dbReference type="EMBL" id="KZ301979">
    <property type="protein sequence ID" value="PFH52381.1"/>
    <property type="molecule type" value="Genomic_DNA"/>
</dbReference>
<proteinExistence type="predicted"/>
<evidence type="ECO:0000256" key="2">
    <source>
        <dbReference type="ARBA" id="ARBA00022448"/>
    </source>
</evidence>
<dbReference type="GO" id="GO:0016020">
    <property type="term" value="C:membrane"/>
    <property type="evidence" value="ECO:0007669"/>
    <property type="project" value="UniProtKB-SubCell"/>
</dbReference>
<dbReference type="AlphaFoldDB" id="A0A2A9NVP6"/>
<evidence type="ECO:0000256" key="4">
    <source>
        <dbReference type="ARBA" id="ARBA00022989"/>
    </source>
</evidence>
<organism evidence="9 10">
    <name type="scientific">Amanita thiersii Skay4041</name>
    <dbReference type="NCBI Taxonomy" id="703135"/>
    <lineage>
        <taxon>Eukaryota</taxon>
        <taxon>Fungi</taxon>
        <taxon>Dikarya</taxon>
        <taxon>Basidiomycota</taxon>
        <taxon>Agaricomycotina</taxon>
        <taxon>Agaricomycetes</taxon>
        <taxon>Agaricomycetidae</taxon>
        <taxon>Agaricales</taxon>
        <taxon>Pluteineae</taxon>
        <taxon>Amanitaceae</taxon>
        <taxon>Amanita</taxon>
    </lineage>
</organism>
<dbReference type="GO" id="GO:0005254">
    <property type="term" value="F:chloride channel activity"/>
    <property type="evidence" value="ECO:0007669"/>
    <property type="project" value="InterPro"/>
</dbReference>
<comment type="subcellular location">
    <subcellularLocation>
        <location evidence="1">Membrane</location>
        <topology evidence="1">Multi-pass membrane protein</topology>
    </subcellularLocation>
</comment>
<evidence type="ECO:0000313" key="9">
    <source>
        <dbReference type="EMBL" id="PFH52381.1"/>
    </source>
</evidence>
<evidence type="ECO:0000256" key="5">
    <source>
        <dbReference type="ARBA" id="ARBA00023065"/>
    </source>
</evidence>
<dbReference type="PANTHER" id="PTHR33281">
    <property type="entry name" value="UPF0187 PROTEIN YNEE"/>
    <property type="match status" value="1"/>
</dbReference>
<protein>
    <submittedName>
        <fullName evidence="9">Uncharacterized protein</fullName>
    </submittedName>
</protein>
<keyword evidence="5" id="KW-0406">Ion transport</keyword>
<dbReference type="OrthoDB" id="1368at2759"/>
<keyword evidence="10" id="KW-1185">Reference proteome</keyword>
<reference evidence="9 10" key="1">
    <citation type="submission" date="2014-02" db="EMBL/GenBank/DDBJ databases">
        <title>Transposable element dynamics among asymbiotic and ectomycorrhizal Amanita fungi.</title>
        <authorList>
            <consortium name="DOE Joint Genome Institute"/>
            <person name="Hess J."/>
            <person name="Skrede I."/>
            <person name="Wolfe B."/>
            <person name="LaButti K."/>
            <person name="Ohm R.A."/>
            <person name="Grigoriev I.V."/>
            <person name="Pringle A."/>
        </authorList>
    </citation>
    <scope>NUCLEOTIDE SEQUENCE [LARGE SCALE GENOMIC DNA]</scope>
    <source>
        <strain evidence="9 10">SKay4041</strain>
    </source>
</reference>
<dbReference type="PANTHER" id="PTHR33281:SF21">
    <property type="entry name" value="MEMBRANE PROTEIN"/>
    <property type="match status" value="1"/>
</dbReference>
<keyword evidence="2" id="KW-0813">Transport</keyword>
<name>A0A2A9NVP6_9AGAR</name>
<dbReference type="Pfam" id="PF25539">
    <property type="entry name" value="Bestrophin_2"/>
    <property type="match status" value="2"/>
</dbReference>
<gene>
    <name evidence="9" type="ORF">AMATHDRAFT_2116</name>
</gene>
<keyword evidence="6 8" id="KW-0472">Membrane</keyword>
<evidence type="ECO:0000256" key="8">
    <source>
        <dbReference type="SAM" id="Phobius"/>
    </source>
</evidence>
<feature type="region of interest" description="Disordered" evidence="7">
    <location>
        <begin position="230"/>
        <end position="256"/>
    </location>
</feature>
<feature type="compositionally biased region" description="Low complexity" evidence="7">
    <location>
        <begin position="235"/>
        <end position="247"/>
    </location>
</feature>
<keyword evidence="4 8" id="KW-1133">Transmembrane helix</keyword>
<feature type="transmembrane region" description="Helical" evidence="8">
    <location>
        <begin position="81"/>
        <end position="99"/>
    </location>
</feature>
<evidence type="ECO:0000256" key="3">
    <source>
        <dbReference type="ARBA" id="ARBA00022692"/>
    </source>
</evidence>
<feature type="transmembrane region" description="Helical" evidence="8">
    <location>
        <begin position="105"/>
        <end position="125"/>
    </location>
</feature>
<evidence type="ECO:0000256" key="6">
    <source>
        <dbReference type="ARBA" id="ARBA00023136"/>
    </source>
</evidence>
<evidence type="ECO:0000256" key="7">
    <source>
        <dbReference type="SAM" id="MobiDB-lite"/>
    </source>
</evidence>
<keyword evidence="3 8" id="KW-0812">Transmembrane</keyword>
<accession>A0A2A9NVP6</accession>
<evidence type="ECO:0000256" key="1">
    <source>
        <dbReference type="ARBA" id="ARBA00004141"/>
    </source>
</evidence>